<evidence type="ECO:0000313" key="1">
    <source>
        <dbReference type="EMBL" id="KAH7991540.1"/>
    </source>
</evidence>
<gene>
    <name evidence="1" type="ORF">K3G42_007144</name>
</gene>
<proteinExistence type="predicted"/>
<accession>A0ACB8EGU8</accession>
<sequence>MQGNYETLISLEEMAISLPRITALAESHRRGLASGFPLSKPDLLSWMDRGEDLWVPELQESEGREILKEASPGDDLSRKNEGDLPQQEAPSKTVLRAKSSLDGNPVEGESQSTERLGSTATEEKEQLMKLLPQTNYLAIKNPE</sequence>
<organism evidence="1 2">
    <name type="scientific">Sphaerodactylus townsendi</name>
    <dbReference type="NCBI Taxonomy" id="933632"/>
    <lineage>
        <taxon>Eukaryota</taxon>
        <taxon>Metazoa</taxon>
        <taxon>Chordata</taxon>
        <taxon>Craniata</taxon>
        <taxon>Vertebrata</taxon>
        <taxon>Euteleostomi</taxon>
        <taxon>Lepidosauria</taxon>
        <taxon>Squamata</taxon>
        <taxon>Bifurcata</taxon>
        <taxon>Gekkota</taxon>
        <taxon>Sphaerodactylidae</taxon>
        <taxon>Sphaerodactylus</taxon>
    </lineage>
</organism>
<reference evidence="1" key="1">
    <citation type="submission" date="2021-08" db="EMBL/GenBank/DDBJ databases">
        <title>The first chromosome-level gecko genome reveals the dynamic sex chromosomes of Neotropical dwarf geckos (Sphaerodactylidae: Sphaerodactylus).</title>
        <authorList>
            <person name="Pinto B.J."/>
            <person name="Keating S.E."/>
            <person name="Gamble T."/>
        </authorList>
    </citation>
    <scope>NUCLEOTIDE SEQUENCE</scope>
    <source>
        <strain evidence="1">TG3544</strain>
    </source>
</reference>
<protein>
    <submittedName>
        <fullName evidence="1">Uncharacterized protein</fullName>
    </submittedName>
</protein>
<comment type="caution">
    <text evidence="1">The sequence shown here is derived from an EMBL/GenBank/DDBJ whole genome shotgun (WGS) entry which is preliminary data.</text>
</comment>
<evidence type="ECO:0000313" key="2">
    <source>
        <dbReference type="Proteomes" id="UP000827872"/>
    </source>
</evidence>
<dbReference type="EMBL" id="CM037616">
    <property type="protein sequence ID" value="KAH7991540.1"/>
    <property type="molecule type" value="Genomic_DNA"/>
</dbReference>
<name>A0ACB8EGU8_9SAUR</name>
<keyword evidence="2" id="KW-1185">Reference proteome</keyword>
<dbReference type="Proteomes" id="UP000827872">
    <property type="component" value="Linkage Group LG03"/>
</dbReference>